<feature type="domain" description="PDZ" evidence="3">
    <location>
        <begin position="199"/>
        <end position="279"/>
    </location>
</feature>
<protein>
    <recommendedName>
        <fullName evidence="3">PDZ domain-containing protein</fullName>
    </recommendedName>
</protein>
<evidence type="ECO:0000256" key="1">
    <source>
        <dbReference type="ARBA" id="ARBA00022737"/>
    </source>
</evidence>
<reference evidence="4" key="3">
    <citation type="submission" date="2025-09" db="UniProtKB">
        <authorList>
            <consortium name="Ensembl"/>
        </authorList>
    </citation>
    <scope>IDENTIFICATION</scope>
</reference>
<reference evidence="4" key="1">
    <citation type="submission" date="2019-08" db="EMBL/GenBank/DDBJ databases">
        <title>Three high-quality genomes provides insights into domestication of ducks.</title>
        <authorList>
            <person name="Hou Z.C."/>
            <person name="Zhu F."/>
            <person name="Yin Z.T."/>
            <person name="Zhang F."/>
        </authorList>
    </citation>
    <scope>NUCLEOTIDE SEQUENCE [LARGE SCALE GENOMIC DNA]</scope>
</reference>
<dbReference type="CDD" id="cd06768">
    <property type="entry name" value="PDZ_NHERF-like"/>
    <property type="match status" value="3"/>
</dbReference>
<feature type="region of interest" description="Disordered" evidence="2">
    <location>
        <begin position="601"/>
        <end position="658"/>
    </location>
</feature>
<dbReference type="GO" id="GO:0005102">
    <property type="term" value="F:signaling receptor binding"/>
    <property type="evidence" value="ECO:0007669"/>
    <property type="project" value="TreeGrafter"/>
</dbReference>
<dbReference type="PANTHER" id="PTHR14191">
    <property type="entry name" value="PDZ DOMAIN CONTAINING PROTEIN"/>
    <property type="match status" value="1"/>
</dbReference>
<accession>A0A8B9ZFB8</accession>
<feature type="region of interest" description="Disordered" evidence="2">
    <location>
        <begin position="564"/>
        <end position="583"/>
    </location>
</feature>
<reference evidence="4" key="2">
    <citation type="submission" date="2025-08" db="UniProtKB">
        <authorList>
            <consortium name="Ensembl"/>
        </authorList>
    </citation>
    <scope>IDENTIFICATION</scope>
</reference>
<dbReference type="Gene3D" id="2.30.42.10">
    <property type="match status" value="3"/>
</dbReference>
<organism evidence="4 5">
    <name type="scientific">Anas platyrhynchos</name>
    <name type="common">Mallard</name>
    <name type="synonym">Anas boschas</name>
    <dbReference type="NCBI Taxonomy" id="8839"/>
    <lineage>
        <taxon>Eukaryota</taxon>
        <taxon>Metazoa</taxon>
        <taxon>Chordata</taxon>
        <taxon>Craniata</taxon>
        <taxon>Vertebrata</taxon>
        <taxon>Euteleostomi</taxon>
        <taxon>Archelosauria</taxon>
        <taxon>Archosauria</taxon>
        <taxon>Dinosauria</taxon>
        <taxon>Saurischia</taxon>
        <taxon>Theropoda</taxon>
        <taxon>Coelurosauria</taxon>
        <taxon>Aves</taxon>
        <taxon>Neognathae</taxon>
        <taxon>Galloanserae</taxon>
        <taxon>Anseriformes</taxon>
        <taxon>Anatidae</taxon>
        <taxon>Anatinae</taxon>
        <taxon>Anas</taxon>
    </lineage>
</organism>
<evidence type="ECO:0000259" key="3">
    <source>
        <dbReference type="PROSITE" id="PS50106"/>
    </source>
</evidence>
<dbReference type="Pfam" id="PF00595">
    <property type="entry name" value="PDZ"/>
    <property type="match status" value="3"/>
</dbReference>
<dbReference type="InterPro" id="IPR036034">
    <property type="entry name" value="PDZ_sf"/>
</dbReference>
<dbReference type="SUPFAM" id="SSF50156">
    <property type="entry name" value="PDZ domain-like"/>
    <property type="match status" value="3"/>
</dbReference>
<feature type="domain" description="PDZ" evidence="3">
    <location>
        <begin position="94"/>
        <end position="175"/>
    </location>
</feature>
<dbReference type="GO" id="GO:0016324">
    <property type="term" value="C:apical plasma membrane"/>
    <property type="evidence" value="ECO:0007669"/>
    <property type="project" value="TreeGrafter"/>
</dbReference>
<dbReference type="GO" id="GO:0043495">
    <property type="term" value="F:protein-membrane adaptor activity"/>
    <property type="evidence" value="ECO:0007669"/>
    <property type="project" value="TreeGrafter"/>
</dbReference>
<dbReference type="Ensembl" id="ENSAPLT00020015359.1">
    <property type="protein sequence ID" value="ENSAPLP00020014256.1"/>
    <property type="gene ID" value="ENSAPLG00020010385.1"/>
</dbReference>
<evidence type="ECO:0000313" key="4">
    <source>
        <dbReference type="Ensembl" id="ENSAPLP00020014256.1"/>
    </source>
</evidence>
<dbReference type="InterPro" id="IPR051067">
    <property type="entry name" value="NHER"/>
</dbReference>
<dbReference type="AlphaFoldDB" id="A0A8B9ZFB8"/>
<dbReference type="GO" id="GO:0072659">
    <property type="term" value="P:protein localization to plasma membrane"/>
    <property type="evidence" value="ECO:0007669"/>
    <property type="project" value="TreeGrafter"/>
</dbReference>
<dbReference type="SMART" id="SM00228">
    <property type="entry name" value="PDZ"/>
    <property type="match status" value="3"/>
</dbReference>
<evidence type="ECO:0000313" key="5">
    <source>
        <dbReference type="Proteomes" id="UP000694400"/>
    </source>
</evidence>
<proteinExistence type="predicted"/>
<keyword evidence="1" id="KW-0677">Repeat</keyword>
<dbReference type="PANTHER" id="PTHR14191:SF20">
    <property type="entry name" value="NA(+)_H(+) EXCHANGE REGULATORY COFACTOR NHE-RF4"/>
    <property type="match status" value="1"/>
</dbReference>
<dbReference type="PROSITE" id="PS50106">
    <property type="entry name" value="PDZ"/>
    <property type="match status" value="3"/>
</dbReference>
<feature type="domain" description="PDZ" evidence="3">
    <location>
        <begin position="307"/>
        <end position="390"/>
    </location>
</feature>
<dbReference type="Proteomes" id="UP000694400">
    <property type="component" value="Chromosome 23"/>
</dbReference>
<sequence>MWLPPALYHFRKFEFNPKDGIDNPALSLAEDTGKYPTLLWDQGTRGHPRVRVPEGNGDPHGYGEGVPVPQSIPAAPAHLPCPLADGEAAGEPRFYLLSKGSAETFGFCLHEELGGRGHVVRQVELGGLAQRRGLQDGDRLLQVNGRFVDHLDHQRVVQRIKASGNQVLLAVLDGDSYEAAKALGRDLAQLLPADVRPRLCHVRRDKNGFGFSVSGPEGTKGLFQLSVRHGGPADRAGVPTGSWLLELNGASVRSCSRAQLARKLKQSGSKMTLLVASGAVEEFYRLRGLQVPAAAADASWLPYKARELHMVKGPGGYGFLLKEDDYGAGAIGQFLWEVDAGLAAERAGMREGDRVLAVNGESIEGLDHQQTVLRIRAHEDRVTLLVIDPASDEFYRSLGLSPLLFLEDGDPASGSCTPSLPSPHGSPGLCHVDVGPKGPGSWLVAAANSITIAQVTRGAALLLSRSFPGPLGLVGRGCVALWPQGLSRKLPKTHPQSVLGRVDVCCPLVPTEPAQGGAEVAARGVLVAPTTTPAGPACCCSRFQLPGEQRSCSGRPTLLQAGAAGITPRTDSPPLPEAGPAASRSVWGRSTRALAQLQALGCPQESRGSAPHAVTRGEGEPGARLSPGLALGRRGEGAAEASGHWRNPPAPLLDFMGW</sequence>
<name>A0A8B9ZFB8_ANAPL</name>
<evidence type="ECO:0000256" key="2">
    <source>
        <dbReference type="SAM" id="MobiDB-lite"/>
    </source>
</evidence>
<dbReference type="InterPro" id="IPR001478">
    <property type="entry name" value="PDZ"/>
</dbReference>